<dbReference type="GO" id="GO:0003677">
    <property type="term" value="F:DNA binding"/>
    <property type="evidence" value="ECO:0007669"/>
    <property type="project" value="UniProtKB-KW"/>
</dbReference>
<dbReference type="REBASE" id="41710">
    <property type="entry name" value="M.HlaAJ5ORFCP"/>
</dbReference>
<evidence type="ECO:0000256" key="6">
    <source>
        <dbReference type="ARBA" id="ARBA00023125"/>
    </source>
</evidence>
<evidence type="ECO:0000313" key="11">
    <source>
        <dbReference type="EMBL" id="APW98939.1"/>
    </source>
</evidence>
<feature type="compositionally biased region" description="Basic and acidic residues" evidence="9">
    <location>
        <begin position="381"/>
        <end position="400"/>
    </location>
</feature>
<dbReference type="EC" id="2.1.1.113" evidence="8"/>
<keyword evidence="6" id="KW-0238">DNA-binding</keyword>
<protein>
    <recommendedName>
        <fullName evidence="8">Type II methyltransferase</fullName>
        <ecNumber evidence="8">2.1.1.113</ecNumber>
    </recommendedName>
    <alternativeName>
        <fullName evidence="8">N-4 cytosine-specific methyltransferase</fullName>
    </alternativeName>
</protein>
<dbReference type="EMBL" id="AOLZ01000078">
    <property type="protein sequence ID" value="EMA27267.1"/>
    <property type="molecule type" value="Genomic_DNA"/>
</dbReference>
<dbReference type="GO" id="GO:0009307">
    <property type="term" value="P:DNA restriction-modification system"/>
    <property type="evidence" value="ECO:0007669"/>
    <property type="project" value="UniProtKB-KW"/>
</dbReference>
<organism evidence="12 13">
    <name type="scientific">Natronobacterium lacisalsi AJ5</name>
    <dbReference type="NCBI Taxonomy" id="358396"/>
    <lineage>
        <taxon>Archaea</taxon>
        <taxon>Methanobacteriati</taxon>
        <taxon>Methanobacteriota</taxon>
        <taxon>Stenosarchaea group</taxon>
        <taxon>Halobacteria</taxon>
        <taxon>Halobacteriales</taxon>
        <taxon>Natrialbaceae</taxon>
        <taxon>Natronobacterium</taxon>
    </lineage>
</organism>
<reference evidence="12 13" key="2">
    <citation type="journal article" date="2014" name="PLoS Genet.">
        <title>Phylogenetically driven sequencing of extremely halophilic archaea reveals strategies for static and dynamic osmo-response.</title>
        <authorList>
            <person name="Becker E.A."/>
            <person name="Seitzer P.M."/>
            <person name="Tritt A."/>
            <person name="Larsen D."/>
            <person name="Krusor M."/>
            <person name="Yao A.I."/>
            <person name="Wu D."/>
            <person name="Madern D."/>
            <person name="Eisen J.A."/>
            <person name="Darling A.E."/>
            <person name="Facciotti M.T."/>
        </authorList>
    </citation>
    <scope>NUCLEOTIDE SEQUENCE [LARGE SCALE GENOMIC DNA]</scope>
    <source>
        <strain evidence="12 13">AJ5</strain>
    </source>
</reference>
<evidence type="ECO:0000256" key="2">
    <source>
        <dbReference type="ARBA" id="ARBA00022603"/>
    </source>
</evidence>
<dbReference type="eggNOG" id="arCOG00115">
    <property type="taxonomic scope" value="Archaea"/>
</dbReference>
<reference evidence="11 14" key="1">
    <citation type="journal article" date="2011" name="J. Bacteriol.">
        <title>Genome sequence of Halobiforma lacisalsi AJ5, an extremely halophilic archaeon which harbors a bop gene.</title>
        <authorList>
            <person name="Jiang X."/>
            <person name="Wang S."/>
            <person name="Cheng H."/>
            <person name="Huo Y."/>
            <person name="Zhang X."/>
            <person name="Zhu X."/>
            <person name="Han X."/>
            <person name="Ni P."/>
            <person name="Wu M."/>
        </authorList>
    </citation>
    <scope>NUCLEOTIDE SEQUENCE [LARGE SCALE GENOMIC DNA]</scope>
    <source>
        <strain evidence="11 14">AJ5</strain>
    </source>
</reference>
<reference evidence="11" key="3">
    <citation type="submission" date="2017-01" db="EMBL/GenBank/DDBJ databases">
        <authorList>
            <person name="Mah S.A."/>
            <person name="Swanson W.J."/>
            <person name="Moy G.W."/>
            <person name="Vacquier V.D."/>
        </authorList>
    </citation>
    <scope>NUCLEOTIDE SEQUENCE</scope>
    <source>
        <strain evidence="11">AJ5</strain>
    </source>
</reference>
<sequence length="400" mass="45083">METTHRVFVGDARELSGIEDDSVELVVTSPPYPMIEMWDDLFAELDPAVGDALESGDGRRAFEAMHAQLDRVWDELERVLVDGGIVCVNVGDATRTLDDSFRVYPNHARVLEAFESRGFDPLPDVLWRKPANSAAKFMGSGTLPPNAYVTLEHEYVLIFRNGEAKRGFEPKADRRYEAAYFWEERNRWFSDVWTEVRGELQDLDFGDDDGDLRDRSAAFPLEIPYRLICMYSAYGDTVLDPFWGTGTTTLAAMCAGRHSAGYELEPEFLEVFEDRIGDVPELSRAVGRARLERHREFVEERREAGKGFEYEAEYYDTPVVTKMERGLRLREVVGVDQDPLEGVSERIDSEEGTAAEPSETGTGTGTGTRGNSDWTSGTGYRVEHAPLSVEDRIDTETARN</sequence>
<dbReference type="GO" id="GO:0032259">
    <property type="term" value="P:methylation"/>
    <property type="evidence" value="ECO:0007669"/>
    <property type="project" value="UniProtKB-KW"/>
</dbReference>
<evidence type="ECO:0000313" key="14">
    <source>
        <dbReference type="Proteomes" id="UP000186547"/>
    </source>
</evidence>
<evidence type="ECO:0000313" key="12">
    <source>
        <dbReference type="EMBL" id="EMA27267.1"/>
    </source>
</evidence>
<evidence type="ECO:0000256" key="5">
    <source>
        <dbReference type="ARBA" id="ARBA00022747"/>
    </source>
</evidence>
<dbReference type="InterPro" id="IPR017985">
    <property type="entry name" value="MeTrfase_CN4_CS"/>
</dbReference>
<evidence type="ECO:0000256" key="9">
    <source>
        <dbReference type="SAM" id="MobiDB-lite"/>
    </source>
</evidence>
<dbReference type="EMBL" id="CP019285">
    <property type="protein sequence ID" value="APW98939.1"/>
    <property type="molecule type" value="Genomic_DNA"/>
</dbReference>
<keyword evidence="4 8" id="KW-0949">S-adenosyl-L-methionine</keyword>
<dbReference type="STRING" id="358396.CHINAEXTREME_14660"/>
<dbReference type="KEGG" id="hlc:CHINAEXTREME14660"/>
<dbReference type="InterPro" id="IPR029063">
    <property type="entry name" value="SAM-dependent_MTases_sf"/>
</dbReference>
<keyword evidence="5 8" id="KW-0680">Restriction system</keyword>
<evidence type="ECO:0000259" key="10">
    <source>
        <dbReference type="Pfam" id="PF01555"/>
    </source>
</evidence>
<dbReference type="GO" id="GO:0008170">
    <property type="term" value="F:N-methyltransferase activity"/>
    <property type="evidence" value="ECO:0007669"/>
    <property type="project" value="InterPro"/>
</dbReference>
<dbReference type="Pfam" id="PF01555">
    <property type="entry name" value="N6_N4_Mtase"/>
    <property type="match status" value="1"/>
</dbReference>
<feature type="region of interest" description="Disordered" evidence="9">
    <location>
        <begin position="339"/>
        <end position="400"/>
    </location>
</feature>
<name>M0L130_NATLA</name>
<dbReference type="InterPro" id="IPR001091">
    <property type="entry name" value="RM_Methyltransferase"/>
</dbReference>
<proteinExistence type="inferred from homology"/>
<comment type="catalytic activity">
    <reaction evidence="7 8">
        <text>a 2'-deoxycytidine in DNA + S-adenosyl-L-methionine = an N(4)-methyl-2'-deoxycytidine in DNA + S-adenosyl-L-homocysteine + H(+)</text>
        <dbReference type="Rhea" id="RHEA:16857"/>
        <dbReference type="Rhea" id="RHEA-COMP:11369"/>
        <dbReference type="Rhea" id="RHEA-COMP:13674"/>
        <dbReference type="ChEBI" id="CHEBI:15378"/>
        <dbReference type="ChEBI" id="CHEBI:57856"/>
        <dbReference type="ChEBI" id="CHEBI:59789"/>
        <dbReference type="ChEBI" id="CHEBI:85452"/>
        <dbReference type="ChEBI" id="CHEBI:137933"/>
        <dbReference type="EC" id="2.1.1.113"/>
    </reaction>
</comment>
<gene>
    <name evidence="12" type="ORF">C445_20775</name>
    <name evidence="11" type="ORF">CHINAEXTREME_14660</name>
</gene>
<keyword evidence="13" id="KW-1185">Reference proteome</keyword>
<dbReference type="AlphaFoldDB" id="M0L130"/>
<keyword evidence="3" id="KW-0808">Transferase</keyword>
<dbReference type="GeneID" id="30922390"/>
<dbReference type="Proteomes" id="UP000186547">
    <property type="component" value="Chromosome"/>
</dbReference>
<comment type="similarity">
    <text evidence="1">Belongs to the N(4)/N(6)-methyltransferase family. N(4) subfamily.</text>
</comment>
<evidence type="ECO:0000313" key="13">
    <source>
        <dbReference type="Proteomes" id="UP000011555"/>
    </source>
</evidence>
<evidence type="ECO:0000256" key="4">
    <source>
        <dbReference type="ARBA" id="ARBA00022691"/>
    </source>
</evidence>
<evidence type="ECO:0000256" key="7">
    <source>
        <dbReference type="ARBA" id="ARBA00049120"/>
    </source>
</evidence>
<feature type="domain" description="DNA methylase N-4/N-6" evidence="10">
    <location>
        <begin position="23"/>
        <end position="273"/>
    </location>
</feature>
<evidence type="ECO:0000256" key="1">
    <source>
        <dbReference type="ARBA" id="ARBA00010203"/>
    </source>
</evidence>
<dbReference type="Proteomes" id="UP000011555">
    <property type="component" value="Unassembled WGS sequence"/>
</dbReference>
<evidence type="ECO:0000256" key="8">
    <source>
        <dbReference type="RuleBase" id="RU362026"/>
    </source>
</evidence>
<dbReference type="PRINTS" id="PR00508">
    <property type="entry name" value="S21N4MTFRASE"/>
</dbReference>
<dbReference type="Gene3D" id="3.40.50.150">
    <property type="entry name" value="Vaccinia Virus protein VP39"/>
    <property type="match status" value="1"/>
</dbReference>
<dbReference type="PROSITE" id="PS00093">
    <property type="entry name" value="N4_MTASE"/>
    <property type="match status" value="1"/>
</dbReference>
<evidence type="ECO:0000256" key="3">
    <source>
        <dbReference type="ARBA" id="ARBA00022679"/>
    </source>
</evidence>
<accession>M0L130</accession>
<dbReference type="InterPro" id="IPR002941">
    <property type="entry name" value="DNA_methylase_N4/N6"/>
</dbReference>
<dbReference type="RefSeq" id="WP_007143827.1">
    <property type="nucleotide sequence ID" value="NZ_AOLZ01000078.1"/>
</dbReference>
<dbReference type="SUPFAM" id="SSF53335">
    <property type="entry name" value="S-adenosyl-L-methionine-dependent methyltransferases"/>
    <property type="match status" value="1"/>
</dbReference>
<keyword evidence="2 8" id="KW-0489">Methyltransferase</keyword>
<dbReference type="GO" id="GO:0015667">
    <property type="term" value="F:site-specific DNA-methyltransferase (cytosine-N4-specific) activity"/>
    <property type="evidence" value="ECO:0007669"/>
    <property type="project" value="UniProtKB-EC"/>
</dbReference>
<dbReference type="PATRIC" id="fig|358396.7.peg.4200"/>